<proteinExistence type="inferred from homology"/>
<sequence>MSILYLMIAGACELGFIIFLKKSDGFKKKKEGIISVVIMGLGLYLLSLATRTIPIGVAYAIWTGIGASSTVLWGMFFLGENRSWKKFLFVGMIIIGVIGLKLTSH</sequence>
<reference evidence="9 10" key="1">
    <citation type="journal article" date="2015" name="Genome Announc.">
        <title>Expanding the biotechnology potential of lactobacilli through comparative genomics of 213 strains and associated genera.</title>
        <authorList>
            <person name="Sun Z."/>
            <person name="Harris H.M."/>
            <person name="McCann A."/>
            <person name="Guo C."/>
            <person name="Argimon S."/>
            <person name="Zhang W."/>
            <person name="Yang X."/>
            <person name="Jeffery I.B."/>
            <person name="Cooney J.C."/>
            <person name="Kagawa T.F."/>
            <person name="Liu W."/>
            <person name="Song Y."/>
            <person name="Salvetti E."/>
            <person name="Wrobel A."/>
            <person name="Rasinkangas P."/>
            <person name="Parkhill J."/>
            <person name="Rea M.C."/>
            <person name="O'Sullivan O."/>
            <person name="Ritari J."/>
            <person name="Douillard F.P."/>
            <person name="Paul Ross R."/>
            <person name="Yang R."/>
            <person name="Briner A.E."/>
            <person name="Felis G.E."/>
            <person name="de Vos W.M."/>
            <person name="Barrangou R."/>
            <person name="Klaenhammer T.R."/>
            <person name="Caufield P.W."/>
            <person name="Cui Y."/>
            <person name="Zhang H."/>
            <person name="O'Toole P.W."/>
        </authorList>
    </citation>
    <scope>NUCLEOTIDE SEQUENCE [LARGE SCALE GENOMIC DNA]</scope>
    <source>
        <strain evidence="9 10">DSM 20623</strain>
    </source>
</reference>
<evidence type="ECO:0000256" key="5">
    <source>
        <dbReference type="ARBA" id="ARBA00022989"/>
    </source>
</evidence>
<dbReference type="SUPFAM" id="SSF103481">
    <property type="entry name" value="Multidrug resistance efflux transporter EmrE"/>
    <property type="match status" value="1"/>
</dbReference>
<feature type="transmembrane region" description="Helical" evidence="8">
    <location>
        <begin position="33"/>
        <end position="53"/>
    </location>
</feature>
<keyword evidence="3" id="KW-1003">Cell membrane</keyword>
<evidence type="ECO:0000256" key="8">
    <source>
        <dbReference type="SAM" id="Phobius"/>
    </source>
</evidence>
<keyword evidence="4 7" id="KW-0812">Transmembrane</keyword>
<evidence type="ECO:0000256" key="2">
    <source>
        <dbReference type="ARBA" id="ARBA00022448"/>
    </source>
</evidence>
<comment type="subcellular location">
    <subcellularLocation>
        <location evidence="1 7">Cell membrane</location>
        <topology evidence="1 7">Multi-pass membrane protein</topology>
    </subcellularLocation>
</comment>
<evidence type="ECO:0000313" key="10">
    <source>
        <dbReference type="Proteomes" id="UP000051658"/>
    </source>
</evidence>
<dbReference type="InterPro" id="IPR000390">
    <property type="entry name" value="Small_drug/metabolite_transptr"/>
</dbReference>
<organism evidence="9 10">
    <name type="scientific">Carnobacterium divergens DSM 20623</name>
    <dbReference type="NCBI Taxonomy" id="1449336"/>
    <lineage>
        <taxon>Bacteria</taxon>
        <taxon>Bacillati</taxon>
        <taxon>Bacillota</taxon>
        <taxon>Bacilli</taxon>
        <taxon>Lactobacillales</taxon>
        <taxon>Carnobacteriaceae</taxon>
        <taxon>Carnobacterium</taxon>
    </lineage>
</organism>
<feature type="transmembrane region" description="Helical" evidence="8">
    <location>
        <begin position="59"/>
        <end position="78"/>
    </location>
</feature>
<comment type="caution">
    <text evidence="9">The sequence shown here is derived from an EMBL/GenBank/DDBJ whole genome shotgun (WGS) entry which is preliminary data.</text>
</comment>
<evidence type="ECO:0000256" key="1">
    <source>
        <dbReference type="ARBA" id="ARBA00004651"/>
    </source>
</evidence>
<dbReference type="FunFam" id="1.10.3730.20:FF:000001">
    <property type="entry name" value="Quaternary ammonium compound resistance transporter SugE"/>
    <property type="match status" value="1"/>
</dbReference>
<evidence type="ECO:0000256" key="6">
    <source>
        <dbReference type="ARBA" id="ARBA00023136"/>
    </source>
</evidence>
<protein>
    <submittedName>
        <fullName evidence="9">Uncharacterized protein</fullName>
    </submittedName>
</protein>
<dbReference type="EMBL" id="JQBS01000003">
    <property type="protein sequence ID" value="KRN57688.1"/>
    <property type="molecule type" value="Genomic_DNA"/>
</dbReference>
<dbReference type="PATRIC" id="fig|1449336.4.peg.1669"/>
<keyword evidence="5 8" id="KW-1133">Transmembrane helix</keyword>
<name>A0A0R2HYG7_CARDV</name>
<dbReference type="GeneID" id="89588073"/>
<dbReference type="PANTHER" id="PTHR30561">
    <property type="entry name" value="SMR FAMILY PROTON-DEPENDENT DRUG EFFLUX TRANSPORTER SUGE"/>
    <property type="match status" value="1"/>
</dbReference>
<dbReference type="AlphaFoldDB" id="A0A0R2HYG7"/>
<dbReference type="GO" id="GO:0022857">
    <property type="term" value="F:transmembrane transporter activity"/>
    <property type="evidence" value="ECO:0007669"/>
    <property type="project" value="InterPro"/>
</dbReference>
<dbReference type="Proteomes" id="UP000051658">
    <property type="component" value="Unassembled WGS sequence"/>
</dbReference>
<gene>
    <name evidence="9" type="ORF">IV74_GL001636</name>
</gene>
<keyword evidence="10" id="KW-1185">Reference proteome</keyword>
<dbReference type="InterPro" id="IPR045324">
    <property type="entry name" value="Small_multidrug_res"/>
</dbReference>
<evidence type="ECO:0000256" key="4">
    <source>
        <dbReference type="ARBA" id="ARBA00022692"/>
    </source>
</evidence>
<feature type="transmembrane region" description="Helical" evidence="8">
    <location>
        <begin position="87"/>
        <end position="104"/>
    </location>
</feature>
<evidence type="ECO:0000256" key="7">
    <source>
        <dbReference type="RuleBase" id="RU003942"/>
    </source>
</evidence>
<keyword evidence="6 8" id="KW-0472">Membrane</keyword>
<dbReference type="PANTHER" id="PTHR30561:SF0">
    <property type="entry name" value="GUANIDINIUM EXPORTER"/>
    <property type="match status" value="1"/>
</dbReference>
<dbReference type="eggNOG" id="COG2076">
    <property type="taxonomic scope" value="Bacteria"/>
</dbReference>
<accession>A0A0R2HYG7</accession>
<dbReference type="InterPro" id="IPR037185">
    <property type="entry name" value="EmrE-like"/>
</dbReference>
<dbReference type="RefSeq" id="WP_034571604.1">
    <property type="nucleotide sequence ID" value="NZ_JQBS01000003.1"/>
</dbReference>
<dbReference type="GO" id="GO:0005886">
    <property type="term" value="C:plasma membrane"/>
    <property type="evidence" value="ECO:0007669"/>
    <property type="project" value="UniProtKB-SubCell"/>
</dbReference>
<feature type="transmembrane region" description="Helical" evidence="8">
    <location>
        <begin position="6"/>
        <end position="21"/>
    </location>
</feature>
<evidence type="ECO:0000256" key="3">
    <source>
        <dbReference type="ARBA" id="ARBA00022475"/>
    </source>
</evidence>
<dbReference type="Pfam" id="PF00893">
    <property type="entry name" value="Multi_Drug_Res"/>
    <property type="match status" value="1"/>
</dbReference>
<keyword evidence="2" id="KW-0813">Transport</keyword>
<evidence type="ECO:0000313" key="9">
    <source>
        <dbReference type="EMBL" id="KRN57688.1"/>
    </source>
</evidence>
<dbReference type="Gene3D" id="1.10.3730.20">
    <property type="match status" value="1"/>
</dbReference>
<comment type="similarity">
    <text evidence="7">Belongs to the drug/metabolite transporter (DMT) superfamily. Small multidrug resistance (SMR) (TC 2.A.7.1) family.</text>
</comment>